<dbReference type="SUPFAM" id="SSF103473">
    <property type="entry name" value="MFS general substrate transporter"/>
    <property type="match status" value="1"/>
</dbReference>
<dbReference type="EMBL" id="JBHTND010000017">
    <property type="protein sequence ID" value="MFD1302612.1"/>
    <property type="molecule type" value="Genomic_DNA"/>
</dbReference>
<feature type="transmembrane region" description="Helical" evidence="5">
    <location>
        <begin position="245"/>
        <end position="267"/>
    </location>
</feature>
<keyword evidence="8" id="KW-1185">Reference proteome</keyword>
<dbReference type="Pfam" id="PF07690">
    <property type="entry name" value="MFS_1"/>
    <property type="match status" value="1"/>
</dbReference>
<feature type="transmembrane region" description="Helical" evidence="5">
    <location>
        <begin position="53"/>
        <end position="75"/>
    </location>
</feature>
<evidence type="ECO:0000256" key="5">
    <source>
        <dbReference type="SAM" id="Phobius"/>
    </source>
</evidence>
<feature type="transmembrane region" description="Helical" evidence="5">
    <location>
        <begin position="212"/>
        <end position="239"/>
    </location>
</feature>
<dbReference type="InterPro" id="IPR036259">
    <property type="entry name" value="MFS_trans_sf"/>
</dbReference>
<name>A0ABW3WZ61_9HYPH</name>
<feature type="transmembrane region" description="Helical" evidence="5">
    <location>
        <begin position="169"/>
        <end position="191"/>
    </location>
</feature>
<protein>
    <submittedName>
        <fullName evidence="7">MFS transporter</fullName>
    </submittedName>
</protein>
<dbReference type="Proteomes" id="UP001597176">
    <property type="component" value="Unassembled WGS sequence"/>
</dbReference>
<keyword evidence="4 5" id="KW-0472">Membrane</keyword>
<evidence type="ECO:0000313" key="8">
    <source>
        <dbReference type="Proteomes" id="UP001597176"/>
    </source>
</evidence>
<feature type="transmembrane region" description="Helical" evidence="5">
    <location>
        <begin position="279"/>
        <end position="298"/>
    </location>
</feature>
<proteinExistence type="predicted"/>
<feature type="transmembrane region" description="Helical" evidence="5">
    <location>
        <begin position="364"/>
        <end position="385"/>
    </location>
</feature>
<feature type="transmembrane region" description="Helical" evidence="5">
    <location>
        <begin position="335"/>
        <end position="358"/>
    </location>
</feature>
<evidence type="ECO:0000256" key="2">
    <source>
        <dbReference type="ARBA" id="ARBA00022692"/>
    </source>
</evidence>
<feature type="domain" description="Major facilitator superfamily (MFS) profile" evidence="6">
    <location>
        <begin position="212"/>
        <end position="387"/>
    </location>
</feature>
<keyword evidence="3 5" id="KW-1133">Transmembrane helix</keyword>
<comment type="subcellular location">
    <subcellularLocation>
        <location evidence="1">Membrane</location>
        <topology evidence="1">Multi-pass membrane protein</topology>
    </subcellularLocation>
</comment>
<comment type="caution">
    <text evidence="7">The sequence shown here is derived from an EMBL/GenBank/DDBJ whole genome shotgun (WGS) entry which is preliminary data.</text>
</comment>
<accession>A0ABW3WZ61</accession>
<evidence type="ECO:0000256" key="1">
    <source>
        <dbReference type="ARBA" id="ARBA00004141"/>
    </source>
</evidence>
<dbReference type="InterPro" id="IPR051788">
    <property type="entry name" value="MFS_Transporter"/>
</dbReference>
<gene>
    <name evidence="7" type="ORF">ACFQ4G_13635</name>
</gene>
<dbReference type="RefSeq" id="WP_238207397.1">
    <property type="nucleotide sequence ID" value="NZ_JBHTND010000017.1"/>
</dbReference>
<evidence type="ECO:0000256" key="4">
    <source>
        <dbReference type="ARBA" id="ARBA00023136"/>
    </source>
</evidence>
<sequence>MTATVFAEPSPVARSERRSTRLLFLIVGFGIAAWAPLVPFVKARAGLDDGSLGLLLLCLGIGSLLGMPMAGALALRFGVRPMLIAAVALICLTLPLLALVSQPLPLAVALMLFGAGMGVLDCLMNLQAVMVERRAGHPLMSGFHGLYSLGCIVGAAGFSGMLSVGLSPIGATLVVVACIAVALLAALPGILPAEGGERGGDAGPPFAIPRGSVLLIGLLCFVVFLTEGSALDWSAVFLIQERGFAAFQAGLGYAAFALTMTVGRLTGDAIVSRIGRTRIVALGGLLAAAGLLLVIGVPSPAAGLLGYALVGAGCANIVPVLFTAAARQEVMPARLAIPAVTTLGYAGILVGPAAIGFLAHVTSLSVAFLAVAALLVGVAGSATWLRT</sequence>
<evidence type="ECO:0000313" key="7">
    <source>
        <dbReference type="EMBL" id="MFD1302612.1"/>
    </source>
</evidence>
<dbReference type="Gene3D" id="1.20.1250.20">
    <property type="entry name" value="MFS general substrate transporter like domains"/>
    <property type="match status" value="2"/>
</dbReference>
<dbReference type="InterPro" id="IPR011701">
    <property type="entry name" value="MFS"/>
</dbReference>
<evidence type="ECO:0000256" key="3">
    <source>
        <dbReference type="ARBA" id="ARBA00022989"/>
    </source>
</evidence>
<feature type="transmembrane region" description="Helical" evidence="5">
    <location>
        <begin position="304"/>
        <end position="323"/>
    </location>
</feature>
<dbReference type="PANTHER" id="PTHR23514">
    <property type="entry name" value="BYPASS OF STOP CODON PROTEIN 6"/>
    <property type="match status" value="1"/>
</dbReference>
<feature type="transmembrane region" description="Helical" evidence="5">
    <location>
        <begin position="22"/>
        <end position="41"/>
    </location>
</feature>
<feature type="transmembrane region" description="Helical" evidence="5">
    <location>
        <begin position="82"/>
        <end position="100"/>
    </location>
</feature>
<keyword evidence="2 5" id="KW-0812">Transmembrane</keyword>
<dbReference type="PANTHER" id="PTHR23514:SF13">
    <property type="entry name" value="INNER MEMBRANE PROTEIN YBJJ"/>
    <property type="match status" value="1"/>
</dbReference>
<feature type="transmembrane region" description="Helical" evidence="5">
    <location>
        <begin position="145"/>
        <end position="163"/>
    </location>
</feature>
<dbReference type="CDD" id="cd17393">
    <property type="entry name" value="MFS_MosC_like"/>
    <property type="match status" value="1"/>
</dbReference>
<dbReference type="PROSITE" id="PS50850">
    <property type="entry name" value="MFS"/>
    <property type="match status" value="1"/>
</dbReference>
<feature type="transmembrane region" description="Helical" evidence="5">
    <location>
        <begin position="106"/>
        <end position="124"/>
    </location>
</feature>
<dbReference type="InterPro" id="IPR020846">
    <property type="entry name" value="MFS_dom"/>
</dbReference>
<reference evidence="8" key="1">
    <citation type="journal article" date="2019" name="Int. J. Syst. Evol. Microbiol.">
        <title>The Global Catalogue of Microorganisms (GCM) 10K type strain sequencing project: providing services to taxonomists for standard genome sequencing and annotation.</title>
        <authorList>
            <consortium name="The Broad Institute Genomics Platform"/>
            <consortium name="The Broad Institute Genome Sequencing Center for Infectious Disease"/>
            <person name="Wu L."/>
            <person name="Ma J."/>
        </authorList>
    </citation>
    <scope>NUCLEOTIDE SEQUENCE [LARGE SCALE GENOMIC DNA]</scope>
    <source>
        <strain evidence="8">CCUG 56108</strain>
    </source>
</reference>
<evidence type="ECO:0000259" key="6">
    <source>
        <dbReference type="PROSITE" id="PS50850"/>
    </source>
</evidence>
<organism evidence="7 8">
    <name type="scientific">Methylobacterium marchantiae</name>
    <dbReference type="NCBI Taxonomy" id="600331"/>
    <lineage>
        <taxon>Bacteria</taxon>
        <taxon>Pseudomonadati</taxon>
        <taxon>Pseudomonadota</taxon>
        <taxon>Alphaproteobacteria</taxon>
        <taxon>Hyphomicrobiales</taxon>
        <taxon>Methylobacteriaceae</taxon>
        <taxon>Methylobacterium</taxon>
    </lineage>
</organism>